<evidence type="ECO:0000313" key="1">
    <source>
        <dbReference type="EMBL" id="MFC4241871.1"/>
    </source>
</evidence>
<organism evidence="1 2">
    <name type="scientific">Gryllotalpicola reticulitermitis</name>
    <dbReference type="NCBI Taxonomy" id="1184153"/>
    <lineage>
        <taxon>Bacteria</taxon>
        <taxon>Bacillati</taxon>
        <taxon>Actinomycetota</taxon>
        <taxon>Actinomycetes</taxon>
        <taxon>Micrococcales</taxon>
        <taxon>Microbacteriaceae</taxon>
        <taxon>Gryllotalpicola</taxon>
    </lineage>
</organism>
<comment type="caution">
    <text evidence="1">The sequence shown here is derived from an EMBL/GenBank/DDBJ whole genome shotgun (WGS) entry which is preliminary data.</text>
</comment>
<accession>A0ABV8Q052</accession>
<gene>
    <name evidence="1" type="ORF">ACFOYW_00685</name>
</gene>
<dbReference type="RefSeq" id="WP_390226628.1">
    <property type="nucleotide sequence ID" value="NZ_JBHSCN010000002.1"/>
</dbReference>
<evidence type="ECO:0000313" key="2">
    <source>
        <dbReference type="Proteomes" id="UP001595900"/>
    </source>
</evidence>
<sequence>MEIRIGILNAPRELSFETDQPAPEVSETVNSAISNANPVLELIDNHGAKYLVPVASIAYVQLGAEETRRVGFVA</sequence>
<dbReference type="Pfam" id="PF11305">
    <property type="entry name" value="DUF3107"/>
    <property type="match status" value="1"/>
</dbReference>
<dbReference type="InterPro" id="IPR021456">
    <property type="entry name" value="DUF3107"/>
</dbReference>
<name>A0ABV8Q052_9MICO</name>
<dbReference type="EMBL" id="JBHSCN010000002">
    <property type="protein sequence ID" value="MFC4241871.1"/>
    <property type="molecule type" value="Genomic_DNA"/>
</dbReference>
<reference evidence="2" key="1">
    <citation type="journal article" date="2019" name="Int. J. Syst. Evol. Microbiol.">
        <title>The Global Catalogue of Microorganisms (GCM) 10K type strain sequencing project: providing services to taxonomists for standard genome sequencing and annotation.</title>
        <authorList>
            <consortium name="The Broad Institute Genomics Platform"/>
            <consortium name="The Broad Institute Genome Sequencing Center for Infectious Disease"/>
            <person name="Wu L."/>
            <person name="Ma J."/>
        </authorList>
    </citation>
    <scope>NUCLEOTIDE SEQUENCE [LARGE SCALE GENOMIC DNA]</scope>
    <source>
        <strain evidence="2">CGMCC 1.10363</strain>
    </source>
</reference>
<proteinExistence type="predicted"/>
<protein>
    <submittedName>
        <fullName evidence="1">DUF3107 domain-containing protein</fullName>
    </submittedName>
</protein>
<keyword evidence="2" id="KW-1185">Reference proteome</keyword>
<dbReference type="Proteomes" id="UP001595900">
    <property type="component" value="Unassembled WGS sequence"/>
</dbReference>